<proteinExistence type="predicted"/>
<comment type="caution">
    <text evidence="1">The sequence shown here is derived from an EMBL/GenBank/DDBJ whole genome shotgun (WGS) entry which is preliminary data.</text>
</comment>
<dbReference type="EMBL" id="CAJVCH010070930">
    <property type="protein sequence ID" value="CAG7720470.1"/>
    <property type="molecule type" value="Genomic_DNA"/>
</dbReference>
<gene>
    <name evidence="1" type="ORF">AFUS01_LOCUS9746</name>
</gene>
<reference evidence="1" key="1">
    <citation type="submission" date="2021-06" db="EMBL/GenBank/DDBJ databases">
        <authorList>
            <person name="Hodson N. C."/>
            <person name="Mongue J. A."/>
            <person name="Jaron S. K."/>
        </authorList>
    </citation>
    <scope>NUCLEOTIDE SEQUENCE</scope>
</reference>
<evidence type="ECO:0000313" key="2">
    <source>
        <dbReference type="Proteomes" id="UP000708208"/>
    </source>
</evidence>
<name>A0A8J2JMY3_9HEXA</name>
<keyword evidence="2" id="KW-1185">Reference proteome</keyword>
<organism evidence="1 2">
    <name type="scientific">Allacma fusca</name>
    <dbReference type="NCBI Taxonomy" id="39272"/>
    <lineage>
        <taxon>Eukaryota</taxon>
        <taxon>Metazoa</taxon>
        <taxon>Ecdysozoa</taxon>
        <taxon>Arthropoda</taxon>
        <taxon>Hexapoda</taxon>
        <taxon>Collembola</taxon>
        <taxon>Symphypleona</taxon>
        <taxon>Sminthuridae</taxon>
        <taxon>Allacma</taxon>
    </lineage>
</organism>
<evidence type="ECO:0000313" key="1">
    <source>
        <dbReference type="EMBL" id="CAG7720470.1"/>
    </source>
</evidence>
<dbReference type="Proteomes" id="UP000708208">
    <property type="component" value="Unassembled WGS sequence"/>
</dbReference>
<feature type="non-terminal residue" evidence="1">
    <location>
        <position position="1"/>
    </location>
</feature>
<protein>
    <submittedName>
        <fullName evidence="1">Uncharacterized protein</fullName>
    </submittedName>
</protein>
<dbReference type="AlphaFoldDB" id="A0A8J2JMY3"/>
<sequence>MCDPTLDETSKPLPVMIYIHGGA</sequence>
<accession>A0A8J2JMY3</accession>